<comment type="caution">
    <text evidence="2">The sequence shown here is derived from an EMBL/GenBank/DDBJ whole genome shotgun (WGS) entry which is preliminary data.</text>
</comment>
<evidence type="ECO:0008006" key="4">
    <source>
        <dbReference type="Google" id="ProtNLM"/>
    </source>
</evidence>
<gene>
    <name evidence="2" type="ORF">F8C82_14235</name>
</gene>
<feature type="signal peptide" evidence="1">
    <location>
        <begin position="1"/>
        <end position="22"/>
    </location>
</feature>
<accession>A0A6L3ZDD8</accession>
<organism evidence="2 3">
    <name type="scientific">Phaeocystidibacter marisrubri</name>
    <dbReference type="NCBI Taxonomy" id="1577780"/>
    <lineage>
        <taxon>Bacteria</taxon>
        <taxon>Pseudomonadati</taxon>
        <taxon>Bacteroidota</taxon>
        <taxon>Flavobacteriia</taxon>
        <taxon>Flavobacteriales</taxon>
        <taxon>Phaeocystidibacteraceae</taxon>
        <taxon>Phaeocystidibacter</taxon>
    </lineage>
</organism>
<protein>
    <recommendedName>
        <fullName evidence="4">DUF4412 domain-containing protein</fullName>
    </recommendedName>
</protein>
<dbReference type="EMBL" id="WBVQ01000003">
    <property type="protein sequence ID" value="KAB2815248.1"/>
    <property type="molecule type" value="Genomic_DNA"/>
</dbReference>
<dbReference type="AlphaFoldDB" id="A0A6L3ZDD8"/>
<keyword evidence="1" id="KW-0732">Signal</keyword>
<dbReference type="PROSITE" id="PS51257">
    <property type="entry name" value="PROKAR_LIPOPROTEIN"/>
    <property type="match status" value="1"/>
</dbReference>
<dbReference type="RefSeq" id="WP_151694283.1">
    <property type="nucleotide sequence ID" value="NZ_BMGX01000001.1"/>
</dbReference>
<dbReference type="Proteomes" id="UP000484164">
    <property type="component" value="Unassembled WGS sequence"/>
</dbReference>
<sequence length="228" mass="24776">MKFKHILPVFAALALVSCGAFKSSEPKPVVGKITYSMKVESVDGQDNPMIEAMQQFLPSRVEQASNGVDYAMRMDGMQAMHIVAKSADSMVYVAAGGEFIKTSISNLNNQADSEQGEIETVVEELGDTKEVLGMTCKGYRVTAGETVSTLYVNSDFTLNSPSGMPNMMNGAQATGNVEGTPLYVEVIMNQGGQEFKMIMEATEFVEGEEAIKDILTPSKGEYVYQEEM</sequence>
<name>A0A6L3ZDD8_9FLAO</name>
<evidence type="ECO:0000313" key="2">
    <source>
        <dbReference type="EMBL" id="KAB2815248.1"/>
    </source>
</evidence>
<feature type="chain" id="PRO_5026658303" description="DUF4412 domain-containing protein" evidence="1">
    <location>
        <begin position="23"/>
        <end position="228"/>
    </location>
</feature>
<dbReference type="OrthoDB" id="1524221at2"/>
<proteinExistence type="predicted"/>
<evidence type="ECO:0000256" key="1">
    <source>
        <dbReference type="SAM" id="SignalP"/>
    </source>
</evidence>
<evidence type="ECO:0000313" key="3">
    <source>
        <dbReference type="Proteomes" id="UP000484164"/>
    </source>
</evidence>
<keyword evidence="3" id="KW-1185">Reference proteome</keyword>
<reference evidence="2 3" key="1">
    <citation type="submission" date="2019-10" db="EMBL/GenBank/DDBJ databases">
        <title>Genome sequence of Phaeocystidibacter marisrubri JCM30614 (type strain).</title>
        <authorList>
            <person name="Bowman J.P."/>
        </authorList>
    </citation>
    <scope>NUCLEOTIDE SEQUENCE [LARGE SCALE GENOMIC DNA]</scope>
    <source>
        <strain evidence="2 3">JCM 30614</strain>
    </source>
</reference>